<evidence type="ECO:0000256" key="5">
    <source>
        <dbReference type="ARBA" id="ARBA00023212"/>
    </source>
</evidence>
<reference evidence="9" key="1">
    <citation type="submission" date="2021-02" db="EMBL/GenBank/DDBJ databases">
        <authorList>
            <person name="Nowell W R."/>
        </authorList>
    </citation>
    <scope>NUCLEOTIDE SEQUENCE</scope>
    <source>
        <strain evidence="9">Ploen Becks lab</strain>
    </source>
</reference>
<evidence type="ECO:0000256" key="1">
    <source>
        <dbReference type="ARBA" id="ARBA00004300"/>
    </source>
</evidence>
<organism evidence="9 10">
    <name type="scientific">Brachionus calyciflorus</name>
    <dbReference type="NCBI Taxonomy" id="104777"/>
    <lineage>
        <taxon>Eukaryota</taxon>
        <taxon>Metazoa</taxon>
        <taxon>Spiralia</taxon>
        <taxon>Gnathifera</taxon>
        <taxon>Rotifera</taxon>
        <taxon>Eurotatoria</taxon>
        <taxon>Monogononta</taxon>
        <taxon>Pseudotrocha</taxon>
        <taxon>Ploima</taxon>
        <taxon>Brachionidae</taxon>
        <taxon>Brachionus</taxon>
    </lineage>
</organism>
<gene>
    <name evidence="9" type="ORF">OXX778_LOCUS10717</name>
</gene>
<comment type="similarity">
    <text evidence="2">Belongs to the ODF2 family.</text>
</comment>
<comment type="subcellular location">
    <subcellularLocation>
        <location evidence="1">Cytoplasm</location>
        <location evidence="1">Cytoskeleton</location>
        <location evidence="1">Microtubule organizing center</location>
        <location evidence="1">Centrosome</location>
    </subcellularLocation>
</comment>
<dbReference type="GO" id="GO:1902017">
    <property type="term" value="P:regulation of cilium assembly"/>
    <property type="evidence" value="ECO:0007669"/>
    <property type="project" value="TreeGrafter"/>
</dbReference>
<feature type="region of interest" description="Disordered" evidence="7">
    <location>
        <begin position="463"/>
        <end position="485"/>
    </location>
</feature>
<dbReference type="Proteomes" id="UP000663879">
    <property type="component" value="Unassembled WGS sequence"/>
</dbReference>
<feature type="coiled-coil region" evidence="6">
    <location>
        <begin position="692"/>
        <end position="719"/>
    </location>
</feature>
<dbReference type="OrthoDB" id="413404at2759"/>
<feature type="region of interest" description="Disordered" evidence="7">
    <location>
        <begin position="145"/>
        <end position="166"/>
    </location>
</feature>
<dbReference type="InterPro" id="IPR026099">
    <property type="entry name" value="Odf2-rel"/>
</dbReference>
<dbReference type="GO" id="GO:0005813">
    <property type="term" value="C:centrosome"/>
    <property type="evidence" value="ECO:0007669"/>
    <property type="project" value="UniProtKB-SubCell"/>
</dbReference>
<feature type="coiled-coil region" evidence="6">
    <location>
        <begin position="278"/>
        <end position="375"/>
    </location>
</feature>
<accession>A0A813YN41</accession>
<evidence type="ECO:0000259" key="8">
    <source>
        <dbReference type="PROSITE" id="PS50888"/>
    </source>
</evidence>
<dbReference type="PANTHER" id="PTHR23162">
    <property type="entry name" value="OUTER DENSE FIBER OF SPERM TAILS 2"/>
    <property type="match status" value="1"/>
</dbReference>
<comment type="caution">
    <text evidence="9">The sequence shown here is derived from an EMBL/GenBank/DDBJ whole genome shotgun (WGS) entry which is preliminary data.</text>
</comment>
<feature type="compositionally biased region" description="Basic and acidic residues" evidence="7">
    <location>
        <begin position="556"/>
        <end position="571"/>
    </location>
</feature>
<evidence type="ECO:0000313" key="9">
    <source>
        <dbReference type="EMBL" id="CAF0887111.1"/>
    </source>
</evidence>
<feature type="region of interest" description="Disordered" evidence="7">
    <location>
        <begin position="390"/>
        <end position="410"/>
    </location>
</feature>
<keyword evidence="5" id="KW-0206">Cytoskeleton</keyword>
<dbReference type="AlphaFoldDB" id="A0A813YN41"/>
<proteinExistence type="inferred from homology"/>
<feature type="coiled-coil region" evidence="6">
    <location>
        <begin position="603"/>
        <end position="637"/>
    </location>
</feature>
<feature type="domain" description="BHLH" evidence="8">
    <location>
        <begin position="754"/>
        <end position="805"/>
    </location>
</feature>
<feature type="coiled-coil region" evidence="6">
    <location>
        <begin position="488"/>
        <end position="522"/>
    </location>
</feature>
<feature type="coiled-coil region" evidence="6">
    <location>
        <begin position="756"/>
        <end position="829"/>
    </location>
</feature>
<evidence type="ECO:0000256" key="3">
    <source>
        <dbReference type="ARBA" id="ARBA00022490"/>
    </source>
</evidence>
<evidence type="ECO:0000256" key="4">
    <source>
        <dbReference type="ARBA" id="ARBA00023054"/>
    </source>
</evidence>
<feature type="compositionally biased region" description="Polar residues" evidence="7">
    <location>
        <begin position="152"/>
        <end position="163"/>
    </location>
</feature>
<protein>
    <recommendedName>
        <fullName evidence="8">BHLH domain-containing protein</fullName>
    </recommendedName>
</protein>
<feature type="compositionally biased region" description="Low complexity" evidence="7">
    <location>
        <begin position="541"/>
        <end position="552"/>
    </location>
</feature>
<evidence type="ECO:0000256" key="6">
    <source>
        <dbReference type="SAM" id="Coils"/>
    </source>
</evidence>
<feature type="region of interest" description="Disordered" evidence="7">
    <location>
        <begin position="527"/>
        <end position="571"/>
    </location>
</feature>
<keyword evidence="4 6" id="KW-0175">Coiled coil</keyword>
<dbReference type="EMBL" id="CAJNOC010001732">
    <property type="protein sequence ID" value="CAF0887111.1"/>
    <property type="molecule type" value="Genomic_DNA"/>
</dbReference>
<keyword evidence="10" id="KW-1185">Reference proteome</keyword>
<evidence type="ECO:0000256" key="7">
    <source>
        <dbReference type="SAM" id="MobiDB-lite"/>
    </source>
</evidence>
<keyword evidence="3" id="KW-0963">Cytoplasm</keyword>
<evidence type="ECO:0000313" key="10">
    <source>
        <dbReference type="Proteomes" id="UP000663879"/>
    </source>
</evidence>
<sequence>MHSVSPVHIRVRNQLKNPMTALSFEELAEKKKKVQIGPSIIINESKKIKPNRIIKKNPKISSPKRKPAFQWTTPKQNKKCDLNKTCRLGDFIKPVKANIDKATCEVCVEPKSRSSSRSCSPSPIKLNQNNCSFLKRLSSSVSPVSLNRSQEIDPNSTYSIPSRSRSHESYLNNKENELLPLDENDLILKKEFLIKNLINTESFASDITKVLELIHEYMNSNYDTGLDLKTVFTYLSKDITSLHQLIDLFHLTHKDLRSIINEFLNSNTLSMLRHVKENESILKKLECLKQENSKFKQLVADYEKNICKTGTTNEALNIENNVLANLKQSLEDNRAHLRRQLIAREAECNRLGVQIRNLNRQLDRAKMEIELLRESREKAGLSKLKFANQTSTSTLNSNKPQSQKSASTSNLSKINKLDKTHFTFEEIITDPIKTRLYIEKLNNKLKEKDLCIKNLNEIIIQTKSEPKSESTSTSPSDKINSKSDKTQIAKLLKENEKLRLSLQVKQDKLKNALKSIDQLKNETKKPINISNEIPKKNENHSVSNSSDDASSNIQKSRSESPRKTKNIETSIQREKNFSEIELNNVRSRLQQRLNDLEPLPELLKNTELKLHDALNKVKKYEDDLSDNRKIISDLKAKLEMAYMQLKKKGNDNIEEIHKKILMNNSMASFKQQQIDHSVSQHRDIETLTLKKLEPIERRIQNLEEENKELIRQLGQKDDLVRDLTNKLSIKSNEASSFSRQLDLALSDSNLKEHQIKEKYVARERNLMAKLNELESKLRSMELHSSVDKRDKDEMSQDYLSQIRDLKSKLEQTQQTNRQMQEYVNFLKNSYISYFNDNTLHSFDCPGNANFLSGTSSNILF</sequence>
<name>A0A813YN41_9BILA</name>
<evidence type="ECO:0000256" key="2">
    <source>
        <dbReference type="ARBA" id="ARBA00009316"/>
    </source>
</evidence>
<dbReference type="GO" id="GO:0046983">
    <property type="term" value="F:protein dimerization activity"/>
    <property type="evidence" value="ECO:0007669"/>
    <property type="project" value="InterPro"/>
</dbReference>
<dbReference type="PROSITE" id="PS50888">
    <property type="entry name" value="BHLH"/>
    <property type="match status" value="1"/>
</dbReference>
<dbReference type="InterPro" id="IPR011598">
    <property type="entry name" value="bHLH_dom"/>
</dbReference>
<dbReference type="PANTHER" id="PTHR23162:SF10">
    <property type="entry name" value="FI13205P"/>
    <property type="match status" value="1"/>
</dbReference>